<dbReference type="EMBL" id="CP115541">
    <property type="protein sequence ID" value="WNH53758.1"/>
    <property type="molecule type" value="Genomic_DNA"/>
</dbReference>
<gene>
    <name evidence="1" type="ORF">PDM29_05610</name>
</gene>
<accession>A0ABY9YS34</accession>
<dbReference type="Proteomes" id="UP001302072">
    <property type="component" value="Chromosome"/>
</dbReference>
<keyword evidence="2" id="KW-1185">Reference proteome</keyword>
<reference evidence="1 2" key="1">
    <citation type="submission" date="2022-12" db="EMBL/GenBank/DDBJ databases">
        <title>Two new species, Stenotrophomonas aracearum and Stenotrophomonas oahuensis, isolated from Anthurium (Araceae family) in Hawaii.</title>
        <authorList>
            <person name="Chunag S.C."/>
            <person name="Dobhal S."/>
            <person name="Alvarez A."/>
            <person name="Arif M."/>
        </authorList>
    </citation>
    <scope>NUCLEOTIDE SEQUENCE [LARGE SCALE GENOMIC DNA]</scope>
    <source>
        <strain evidence="1 2">A5586</strain>
    </source>
</reference>
<sequence length="1480" mass="158609">MLDRVLRRCPLTPAEVACIEHALPPLMEGSSPATLTPLFLAALQHRPAAQRAQVQAVLQDLPRDDLAWSMECRRVLEALLDGLHRLQGQRALGAALYAVSNRLLGVQGTQAVQWARQMQALVSLLDQPAWGPWLRWLSELPLPSLREGVWLEPLIAALPAGLHAPLGGVEQAHDALGRTLALSTSSLRLALLGTVWVLWRCRPDPAAAPATSIGRRIAQLPARVDDLDTAGRAARRLFAAPSGAASPLLPVATAAAASIWSSSQQGGRSAGVLAGAGCALASLPSARAEPQAAGDGDDAVAVIDALWSVWDVSRGNASIDLAETKCIAPATARNHDGRQAVRAALVSLYHQDDFLGRLYLERVPPGSLRLRNGTLTGARVQSRTPVQLHPPPDPATPPAWSAATRTLLGQLQQAVDNVGGCHDTAGRRLDCALQVQLGTPLPTSHVTTHAVSGLIGRVEQHLRADAALTAKHEHATLAWLLGEVQAAKALPVRGLEPAWNSLRPDPRSHLGSSLALARRVLRMLSDHPALIARCAERQADPLRLVVPLEGDVSADALISGHAVHVFALDAPPPGLAVLVGMLRGLTAMLRAPVRASGHLRVPEMLAYYGIPFPDVPQDDVPFDRCLAALTRRKNEVFAASPPDPAAPAPPLVPRPMQQVVADQLWHQFDRLPANASVVLSETGLSGRPTAPVQVAWQDAREQLLALFEGEPLWRVMRAANVSFHSLRVSPDGVIAGDRIDGRMLHLNVTSVHAAGPALAALQHLATRLGCVTPAAQAPLSSVLLWHGVTPVPARTACQAVRVTTPAERLRLLHALYVRWSPPPGGSSDHQRDTADLGDLQQSLSTLQLDANGHYRPSLGTAAAAVTYGALGPFALLLEHPDVQVALDAIGSFPHLLSVDAAGLLVAHLHNGETHALALQQNQTAAGALAPLVTLLAGQATQLGGRVRSDGRVNLAALLSAHGGCGAQDGGDSDAMQRCTERIHGELRLGMRPHLVHARDLLDDADMHTLRATIATFLAGHAPEDTTLLHYLGMPLVSAGRFRWTELHRARAFLADIAESPQARPLQKALLTALGWHGSTDPATTSPTLRASLTSAALVADLGPPSNREARIVLGYRLHKQANVGRTFAAIRTDLEAYLCSLGRLPFDLCPMAAALVLHEEAPELLAPDVPPTLMFGSAISAVNYVSGVHLAERIRRGLSQQMTFNELVSLSAELCGHPDVPINVRTMALDARGLATLDWQYFRAQDTSLAGNVTHAARIRAAMEAFDARVARVESAITGLLAPLPYRMPRVEAEIRRVFPAFPGVFAGLAWNDTQLRLCNDQEWLRYSFPFFELVAAGVLRNAPRAWYLCPVPEPVVARAQEQQRIEALRQADFATMQARFPRLGDINAAFQAAFDDYFAKACEGYGDLIEEALYARPAAERAAIAGGEVELFTVRTFEPDLEAGQETAADTDPYRGRFGLIYCVGRNHSGGCFQLFPLL</sequence>
<proteinExistence type="predicted"/>
<evidence type="ECO:0000313" key="1">
    <source>
        <dbReference type="EMBL" id="WNH53758.1"/>
    </source>
</evidence>
<dbReference type="RefSeq" id="WP_311192892.1">
    <property type="nucleotide sequence ID" value="NZ_CP115541.1"/>
</dbReference>
<organism evidence="1 2">
    <name type="scientific">Stenotrophomonas oahuensis</name>
    <dbReference type="NCBI Taxonomy" id="3003271"/>
    <lineage>
        <taxon>Bacteria</taxon>
        <taxon>Pseudomonadati</taxon>
        <taxon>Pseudomonadota</taxon>
        <taxon>Gammaproteobacteria</taxon>
        <taxon>Lysobacterales</taxon>
        <taxon>Lysobacteraceae</taxon>
        <taxon>Stenotrophomonas</taxon>
    </lineage>
</organism>
<protein>
    <submittedName>
        <fullName evidence="1">Uncharacterized protein</fullName>
    </submittedName>
</protein>
<evidence type="ECO:0000313" key="2">
    <source>
        <dbReference type="Proteomes" id="UP001302072"/>
    </source>
</evidence>
<name>A0ABY9YS34_9GAMM</name>